<accession>A0A0K0YA72</accession>
<evidence type="ECO:0000313" key="3">
    <source>
        <dbReference type="EMBL" id="AKS47828.1"/>
    </source>
</evidence>
<keyword evidence="3" id="KW-0614">Plasmid</keyword>
<protein>
    <submittedName>
        <fullName evidence="3">Polysaccharide biosynthesis/export protein</fullName>
    </submittedName>
</protein>
<reference evidence="3 4" key="1">
    <citation type="journal article" date="2015" name="Genome Announc.">
        <title>Closed Genome Sequence of Octadecabacter temperatus SB1, the First Mesophilic Species of the Genus Octadecabacter.</title>
        <authorList>
            <person name="Voget S."/>
            <person name="Billerbeck S."/>
            <person name="Simon M."/>
            <person name="Daniel R."/>
        </authorList>
    </citation>
    <scope>NUCLEOTIDE SEQUENCE [LARGE SCALE GENOMIC DNA]</scope>
    <source>
        <strain evidence="3 4">SB1</strain>
        <plasmid evidence="3">OSB_p1</plasmid>
    </source>
</reference>
<dbReference type="EMBL" id="CP012161">
    <property type="protein sequence ID" value="AKS47828.1"/>
    <property type="molecule type" value="Genomic_DNA"/>
</dbReference>
<evidence type="ECO:0000256" key="1">
    <source>
        <dbReference type="ARBA" id="ARBA00022729"/>
    </source>
</evidence>
<dbReference type="Gene3D" id="3.10.560.10">
    <property type="entry name" value="Outer membrane lipoprotein wza domain like"/>
    <property type="match status" value="2"/>
</dbReference>
<gene>
    <name evidence="3" type="ORF">OSB_33150</name>
</gene>
<keyword evidence="4" id="KW-1185">Reference proteome</keyword>
<dbReference type="Gene3D" id="3.30.1950.10">
    <property type="entry name" value="wza like domain"/>
    <property type="match status" value="1"/>
</dbReference>
<dbReference type="PANTHER" id="PTHR33619">
    <property type="entry name" value="POLYSACCHARIDE EXPORT PROTEIN GFCE-RELATED"/>
    <property type="match status" value="1"/>
</dbReference>
<dbReference type="AlphaFoldDB" id="A0A0K0YA72"/>
<dbReference type="PATRIC" id="fig|1458307.3.peg.3339"/>
<dbReference type="InterPro" id="IPR003715">
    <property type="entry name" value="Poly_export_N"/>
</dbReference>
<organism evidence="3 4">
    <name type="scientific">Octadecabacter temperatus</name>
    <dbReference type="NCBI Taxonomy" id="1458307"/>
    <lineage>
        <taxon>Bacteria</taxon>
        <taxon>Pseudomonadati</taxon>
        <taxon>Pseudomonadota</taxon>
        <taxon>Alphaproteobacteria</taxon>
        <taxon>Rhodobacterales</taxon>
        <taxon>Roseobacteraceae</taxon>
        <taxon>Octadecabacter</taxon>
    </lineage>
</organism>
<dbReference type="OrthoDB" id="7198507at2"/>
<dbReference type="InterPro" id="IPR049712">
    <property type="entry name" value="Poly_export"/>
</dbReference>
<dbReference type="PROSITE" id="PS51257">
    <property type="entry name" value="PROKAR_LIPOPROTEIN"/>
    <property type="match status" value="1"/>
</dbReference>
<evidence type="ECO:0000313" key="4">
    <source>
        <dbReference type="Proteomes" id="UP000067444"/>
    </source>
</evidence>
<dbReference type="PANTHER" id="PTHR33619:SF3">
    <property type="entry name" value="POLYSACCHARIDE EXPORT PROTEIN GFCE-RELATED"/>
    <property type="match status" value="1"/>
</dbReference>
<proteinExistence type="predicted"/>
<name>A0A0K0YA72_9RHOB</name>
<dbReference type="KEGG" id="otm:OSB_33150"/>
<dbReference type="Pfam" id="PF02563">
    <property type="entry name" value="Poly_export"/>
    <property type="match status" value="1"/>
</dbReference>
<feature type="domain" description="Polysaccharide export protein N-terminal" evidence="2">
    <location>
        <begin position="77"/>
        <end position="161"/>
    </location>
</feature>
<dbReference type="Proteomes" id="UP000067444">
    <property type="component" value="Plasmid OSB_p1"/>
</dbReference>
<dbReference type="RefSeq" id="WP_049836229.1">
    <property type="nucleotide sequence ID" value="NZ_CP012161.1"/>
</dbReference>
<geneLocation type="plasmid" evidence="3 4">
    <name>OSB_p1</name>
</geneLocation>
<evidence type="ECO:0000259" key="2">
    <source>
        <dbReference type="Pfam" id="PF02563"/>
    </source>
</evidence>
<dbReference type="GO" id="GO:0015159">
    <property type="term" value="F:polysaccharide transmembrane transporter activity"/>
    <property type="evidence" value="ECO:0007669"/>
    <property type="project" value="InterPro"/>
</dbReference>
<sequence>MLRLLICFCAMALLTACDWIPRGAGLQSEVLATSRDRDAETVPNFAIEVVTRSNLATFVSWPAADTAHYHWIDRVDQPNTRTIQSGDTLRITIWTTENDGLLTGPGQRSVTLPDTRVSSSGRVFLPYIGDFRVNGMSPNTARARIEEAYMGAIPSAQVQLEMAEGRGQSVSLIGGVNQPGSFALPDNDFSILQLLADGGGISTGLLNPQVRLHRNGRIYGVSAERLLDTPRLDTTLVGGDKIYVEADERTFLSLGAAGTEAVHPFPTDQVSALEALSIIGGVSDTRADAKGILILRRYPVAQITEDRTGPDHPRTVFTLDLTSADGLFSADQFEIQSGDLIYVTESPVTAASSVFGLIGSVLGLNNAITN</sequence>
<keyword evidence="1" id="KW-0732">Signal</keyword>